<dbReference type="Proteomes" id="UP000193986">
    <property type="component" value="Unassembled WGS sequence"/>
</dbReference>
<reference evidence="2 3" key="1">
    <citation type="submission" date="2016-07" db="EMBL/GenBank/DDBJ databases">
        <title>Pervasive Adenine N6-methylation of Active Genes in Fungi.</title>
        <authorList>
            <consortium name="DOE Joint Genome Institute"/>
            <person name="Mondo S.J."/>
            <person name="Dannebaum R.O."/>
            <person name="Kuo R.C."/>
            <person name="Labutti K."/>
            <person name="Haridas S."/>
            <person name="Kuo A."/>
            <person name="Salamov A."/>
            <person name="Ahrendt S.R."/>
            <person name="Lipzen A."/>
            <person name="Sullivan W."/>
            <person name="Andreopoulos W.B."/>
            <person name="Clum A."/>
            <person name="Lindquist E."/>
            <person name="Daum C."/>
            <person name="Ramamoorthy G.K."/>
            <person name="Gryganskyi A."/>
            <person name="Culley D."/>
            <person name="Magnuson J.K."/>
            <person name="James T.Y."/>
            <person name="O'Malley M.A."/>
            <person name="Stajich J.E."/>
            <person name="Spatafora J.W."/>
            <person name="Visel A."/>
            <person name="Grigoriev I.V."/>
        </authorList>
    </citation>
    <scope>NUCLEOTIDE SEQUENCE [LARGE SCALE GENOMIC DNA]</scope>
    <source>
        <strain evidence="2 3">68-887.2</strain>
    </source>
</reference>
<dbReference type="AlphaFoldDB" id="A0A1Y2AP38"/>
<comment type="caution">
    <text evidence="2">The sequence shown here is derived from an EMBL/GenBank/DDBJ whole genome shotgun (WGS) entry which is preliminary data.</text>
</comment>
<dbReference type="EMBL" id="MCFC01000072">
    <property type="protein sequence ID" value="ORY24060.1"/>
    <property type="molecule type" value="Genomic_DNA"/>
</dbReference>
<evidence type="ECO:0000313" key="2">
    <source>
        <dbReference type="EMBL" id="ORY24060.1"/>
    </source>
</evidence>
<dbReference type="InParanoid" id="A0A1Y2AP38"/>
<keyword evidence="3" id="KW-1185">Reference proteome</keyword>
<protein>
    <submittedName>
        <fullName evidence="2">Uncharacterized protein</fullName>
    </submittedName>
</protein>
<organism evidence="2 3">
    <name type="scientific">Naematelia encephala</name>
    <dbReference type="NCBI Taxonomy" id="71784"/>
    <lineage>
        <taxon>Eukaryota</taxon>
        <taxon>Fungi</taxon>
        <taxon>Dikarya</taxon>
        <taxon>Basidiomycota</taxon>
        <taxon>Agaricomycotina</taxon>
        <taxon>Tremellomycetes</taxon>
        <taxon>Tremellales</taxon>
        <taxon>Naemateliaceae</taxon>
        <taxon>Naematelia</taxon>
    </lineage>
</organism>
<gene>
    <name evidence="2" type="ORF">BCR39DRAFT_561694</name>
</gene>
<evidence type="ECO:0000256" key="1">
    <source>
        <dbReference type="SAM" id="MobiDB-lite"/>
    </source>
</evidence>
<feature type="region of interest" description="Disordered" evidence="1">
    <location>
        <begin position="127"/>
        <end position="150"/>
    </location>
</feature>
<sequence length="175" mass="19476">MPLSMTRSTHSRPKDDFFGLEELPQRPEECSVREYEGKRYYMVNYMLSAPIGHSETVHFQELDPDGDRTLRFTTITATSFNPDNLSTTVSILEGVVTQDESNSLLAKGVNLDQLPIVLAERFREHVDDEVTERPSESSTRMIPSTSTSQTTNCTGTLIIQTVASGTAGSSCSYDR</sequence>
<accession>A0A1Y2AP38</accession>
<evidence type="ECO:0000313" key="3">
    <source>
        <dbReference type="Proteomes" id="UP000193986"/>
    </source>
</evidence>
<name>A0A1Y2AP38_9TREE</name>
<proteinExistence type="predicted"/>